<evidence type="ECO:0008006" key="4">
    <source>
        <dbReference type="Google" id="ProtNLM"/>
    </source>
</evidence>
<dbReference type="EMBL" id="CP133720">
    <property type="protein sequence ID" value="WMW79255.1"/>
    <property type="molecule type" value="Genomic_DNA"/>
</dbReference>
<dbReference type="Gene3D" id="3.40.50.2000">
    <property type="entry name" value="Glycogen Phosphorylase B"/>
    <property type="match status" value="1"/>
</dbReference>
<evidence type="ECO:0000313" key="3">
    <source>
        <dbReference type="Proteomes" id="UP001181355"/>
    </source>
</evidence>
<evidence type="ECO:0000313" key="2">
    <source>
        <dbReference type="EMBL" id="WMW79255.1"/>
    </source>
</evidence>
<gene>
    <name evidence="2" type="ORF">RF679_11410</name>
</gene>
<evidence type="ECO:0000256" key="1">
    <source>
        <dbReference type="SAM" id="MobiDB-lite"/>
    </source>
</evidence>
<keyword evidence="3" id="KW-1185">Reference proteome</keyword>
<dbReference type="Proteomes" id="UP001181355">
    <property type="component" value="Chromosome"/>
</dbReference>
<accession>A0ABY9RG27</accession>
<dbReference type="SUPFAM" id="SSF53756">
    <property type="entry name" value="UDP-Glycosyltransferase/glycogen phosphorylase"/>
    <property type="match status" value="1"/>
</dbReference>
<name>A0ABY9RG27_9BURK</name>
<sequence length="491" mass="55389">MLNQFLLTSQDIIKNAARLDDAIRAARFLGELCWKNSIGCYQLIDLENHLAERFAAEFEMQAKQILAQAQTKTKIPYVHVLTKAYDTGGHTKVVERFIASQALRASAVVVTEKAQANCQLRLAKAAHGLHTFPAKLSPHAKITRLLEHFANAETVVLHIHPNDIETALAALLARRWFGTSIFFYNHADHVFSYGYASADQVLELSYFGWTLAQRRGTDSKAHFVGIPLNLPEVASAVPTKEQSAQSEHAQEKQLANNSNEQKRTAYLASSGSPYKFKPSQGFSFPQVALELCQKSGLAMTLVGPHPWRDWWWWKPRLSLGQSLRFTGKLQYQDYLDCITHATAYIDSFPMTGGTSFSEILCQGVPCFGILTGAHGYSPADQLKSADQTSMIQDVLRHLDHPQVVREKIAQLQHEVRQAHALEIVAGRIVHLKNHPQDRQAPPWRNPVPVDTTFYEKIWQSQTLFSPPVHSRPDWKIGIAFLRLWWNKKKLG</sequence>
<organism evidence="2 3">
    <name type="scientific">Undibacterium cyanobacteriorum</name>
    <dbReference type="NCBI Taxonomy" id="3073561"/>
    <lineage>
        <taxon>Bacteria</taxon>
        <taxon>Pseudomonadati</taxon>
        <taxon>Pseudomonadota</taxon>
        <taxon>Betaproteobacteria</taxon>
        <taxon>Burkholderiales</taxon>
        <taxon>Oxalobacteraceae</taxon>
        <taxon>Undibacterium</taxon>
    </lineage>
</organism>
<feature type="compositionally biased region" description="Polar residues" evidence="1">
    <location>
        <begin position="240"/>
        <end position="259"/>
    </location>
</feature>
<feature type="region of interest" description="Disordered" evidence="1">
    <location>
        <begin position="237"/>
        <end position="259"/>
    </location>
</feature>
<proteinExistence type="predicted"/>
<protein>
    <recommendedName>
        <fullName evidence="4">Glycosyltransferase</fullName>
    </recommendedName>
</protein>
<dbReference type="RefSeq" id="WP_309480754.1">
    <property type="nucleotide sequence ID" value="NZ_CP133720.1"/>
</dbReference>
<reference evidence="2" key="1">
    <citation type="submission" date="2023-09" db="EMBL/GenBank/DDBJ databases">
        <title>Undibacterium sp. 20NA77.5 isolated from freshwater.</title>
        <authorList>
            <person name="Le V."/>
            <person name="Ko S.-R."/>
            <person name="Ahn C.-Y."/>
            <person name="Oh H.-M."/>
        </authorList>
    </citation>
    <scope>NUCLEOTIDE SEQUENCE</scope>
    <source>
        <strain evidence="2">20NA77.5</strain>
    </source>
</reference>